<dbReference type="PROSITE" id="PS00139">
    <property type="entry name" value="THIOL_PROTEASE_CYS"/>
    <property type="match status" value="1"/>
</dbReference>
<dbReference type="SUPFAM" id="SSF54001">
    <property type="entry name" value="Cysteine proteinases"/>
    <property type="match status" value="1"/>
</dbReference>
<dbReference type="Gene3D" id="3.90.70.10">
    <property type="entry name" value="Cysteine proteinases"/>
    <property type="match status" value="1"/>
</dbReference>
<feature type="non-terminal residue" evidence="8">
    <location>
        <position position="1"/>
    </location>
</feature>
<dbReference type="GO" id="GO:0008234">
    <property type="term" value="F:cysteine-type peptidase activity"/>
    <property type="evidence" value="ECO:0007669"/>
    <property type="project" value="UniProtKB-KW"/>
</dbReference>
<dbReference type="InterPro" id="IPR038765">
    <property type="entry name" value="Papain-like_cys_pep_sf"/>
</dbReference>
<evidence type="ECO:0000256" key="4">
    <source>
        <dbReference type="ARBA" id="ARBA00022807"/>
    </source>
</evidence>
<dbReference type="Pfam" id="PF00112">
    <property type="entry name" value="Peptidase_C1"/>
    <property type="match status" value="1"/>
</dbReference>
<gene>
    <name evidence="8" type="primary">LOC108678133</name>
</gene>
<dbReference type="SMART" id="SM00645">
    <property type="entry name" value="Pept_C1"/>
    <property type="match status" value="1"/>
</dbReference>
<dbReference type="PANTHER" id="PTHR12411">
    <property type="entry name" value="CYSTEINE PROTEASE FAMILY C1-RELATED"/>
    <property type="match status" value="1"/>
</dbReference>
<dbReference type="KEGG" id="hazt:108678133"/>
<evidence type="ECO:0000256" key="3">
    <source>
        <dbReference type="ARBA" id="ARBA00022801"/>
    </source>
</evidence>
<keyword evidence="7" id="KW-1185">Reference proteome</keyword>
<reference evidence="8" key="1">
    <citation type="submission" date="2025-08" db="UniProtKB">
        <authorList>
            <consortium name="RefSeq"/>
        </authorList>
    </citation>
    <scope>IDENTIFICATION</scope>
    <source>
        <tissue evidence="8">Whole organism</tissue>
    </source>
</reference>
<dbReference type="AlphaFoldDB" id="A0A8B7P730"/>
<dbReference type="InterPro" id="IPR000169">
    <property type="entry name" value="Pept_cys_AS"/>
</dbReference>
<evidence type="ECO:0000313" key="8">
    <source>
        <dbReference type="RefSeq" id="XP_018021969.1"/>
    </source>
</evidence>
<protein>
    <submittedName>
        <fullName evidence="8">Dipeptidyl peptidase 1</fullName>
    </submittedName>
</protein>
<keyword evidence="4" id="KW-0788">Thiol protease</keyword>
<evidence type="ECO:0000313" key="7">
    <source>
        <dbReference type="Proteomes" id="UP000694843"/>
    </source>
</evidence>
<evidence type="ECO:0000259" key="6">
    <source>
        <dbReference type="SMART" id="SM00645"/>
    </source>
</evidence>
<dbReference type="InterPro" id="IPR025660">
    <property type="entry name" value="Pept_his_AS"/>
</dbReference>
<evidence type="ECO:0000256" key="5">
    <source>
        <dbReference type="ARBA" id="ARBA00023157"/>
    </source>
</evidence>
<evidence type="ECO:0000256" key="2">
    <source>
        <dbReference type="ARBA" id="ARBA00022670"/>
    </source>
</evidence>
<keyword evidence="2" id="KW-0645">Protease</keyword>
<accession>A0A8B7P730</accession>
<dbReference type="PROSITE" id="PS00640">
    <property type="entry name" value="THIOL_PROTEASE_ASN"/>
    <property type="match status" value="1"/>
</dbReference>
<dbReference type="InterPro" id="IPR025661">
    <property type="entry name" value="Pept_asp_AS"/>
</dbReference>
<keyword evidence="3" id="KW-0378">Hydrolase</keyword>
<organism evidence="7 8">
    <name type="scientific">Hyalella azteca</name>
    <name type="common">Amphipod</name>
    <dbReference type="NCBI Taxonomy" id="294128"/>
    <lineage>
        <taxon>Eukaryota</taxon>
        <taxon>Metazoa</taxon>
        <taxon>Ecdysozoa</taxon>
        <taxon>Arthropoda</taxon>
        <taxon>Crustacea</taxon>
        <taxon>Multicrustacea</taxon>
        <taxon>Malacostraca</taxon>
        <taxon>Eumalacostraca</taxon>
        <taxon>Peracarida</taxon>
        <taxon>Amphipoda</taxon>
        <taxon>Senticaudata</taxon>
        <taxon>Talitrida</taxon>
        <taxon>Talitroidea</taxon>
        <taxon>Hyalellidae</taxon>
        <taxon>Hyalella</taxon>
    </lineage>
</organism>
<dbReference type="Proteomes" id="UP000694843">
    <property type="component" value="Unplaced"/>
</dbReference>
<dbReference type="GO" id="GO:0006508">
    <property type="term" value="P:proteolysis"/>
    <property type="evidence" value="ECO:0007669"/>
    <property type="project" value="UniProtKB-KW"/>
</dbReference>
<dbReference type="InterPro" id="IPR000668">
    <property type="entry name" value="Peptidase_C1A_C"/>
</dbReference>
<dbReference type="PRINTS" id="PR00705">
    <property type="entry name" value="PAPAIN"/>
</dbReference>
<proteinExistence type="inferred from homology"/>
<name>A0A8B7P730_HYAAZ</name>
<dbReference type="OrthoDB" id="3789175at2759"/>
<dbReference type="PROSITE" id="PS00639">
    <property type="entry name" value="THIOL_PROTEASE_HIS"/>
    <property type="match status" value="1"/>
</dbReference>
<dbReference type="GeneID" id="108678133"/>
<dbReference type="OMA" id="ESMAVGI"/>
<keyword evidence="5" id="KW-1015">Disulfide bond</keyword>
<dbReference type="InterPro" id="IPR013128">
    <property type="entry name" value="Peptidase_C1A"/>
</dbReference>
<comment type="similarity">
    <text evidence="1">Belongs to the peptidase C1 family.</text>
</comment>
<sequence length="301" mass="33797">LEARIHKQDARLIDAINRHQQNWTAKFYPQFEGLSLAQIFRYRGGQKVRHSLRKVRNHESSMETRLRVSMLPKSFDWRNVSGINYVRPVKNQGNCGSCYAFASIGVIESQLLLRSQGSENLDLSAEDIVGCSRLSQGCDGGFPYLIAGRYGQDMGLVSEKCIPYDNVGGACDHKRDSCRKIYTTEYRYVGGYFGACNEDEMLLALVENGPLAVGIEVQDDFMQYSGGIYHHTGLTSAFNPLEETNHAVLLVGYGQNKQGEKYWIIQNSWGTSWGVDGYVFMRRGTDEIAVESMAVQAIAYP</sequence>
<feature type="domain" description="Peptidase C1A papain C-terminal" evidence="6">
    <location>
        <begin position="71"/>
        <end position="298"/>
    </location>
</feature>
<evidence type="ECO:0000256" key="1">
    <source>
        <dbReference type="ARBA" id="ARBA00008455"/>
    </source>
</evidence>
<dbReference type="RefSeq" id="XP_018021969.1">
    <property type="nucleotide sequence ID" value="XM_018166480.1"/>
</dbReference>